<dbReference type="InterPro" id="IPR001769">
    <property type="entry name" value="Gingipain"/>
</dbReference>
<dbReference type="Gene3D" id="3.40.50.10390">
    <property type="entry name" value="Gingipain r, domain 1"/>
    <property type="match status" value="1"/>
</dbReference>
<gene>
    <name evidence="4" type="ORF">SAMN05444278_11018</name>
</gene>
<dbReference type="STRING" id="1155689.SAMN05444278_11018"/>
<dbReference type="Pfam" id="PF01364">
    <property type="entry name" value="Peptidase_C25"/>
    <property type="match status" value="1"/>
</dbReference>
<evidence type="ECO:0000313" key="4">
    <source>
        <dbReference type="EMBL" id="SHE95907.1"/>
    </source>
</evidence>
<dbReference type="InterPro" id="IPR029031">
    <property type="entry name" value="Gingipain_N_sf"/>
</dbReference>
<dbReference type="Gene3D" id="3.40.50.1460">
    <property type="match status" value="1"/>
</dbReference>
<dbReference type="EMBL" id="FQTW01000010">
    <property type="protein sequence ID" value="SHE95907.1"/>
    <property type="molecule type" value="Genomic_DNA"/>
</dbReference>
<dbReference type="GO" id="GO:0006508">
    <property type="term" value="P:proteolysis"/>
    <property type="evidence" value="ECO:0007669"/>
    <property type="project" value="InterPro"/>
</dbReference>
<dbReference type="CDD" id="cd02258">
    <property type="entry name" value="Peptidase_C25_N"/>
    <property type="match status" value="1"/>
</dbReference>
<evidence type="ECO:0000256" key="1">
    <source>
        <dbReference type="ARBA" id="ARBA00022729"/>
    </source>
</evidence>
<name>A0A1M4XQQ9_9FLAO</name>
<proteinExistence type="predicted"/>
<keyword evidence="5" id="KW-1185">Reference proteome</keyword>
<dbReference type="OrthoDB" id="9809780at2"/>
<dbReference type="GO" id="GO:0008234">
    <property type="term" value="F:cysteine-type peptidase activity"/>
    <property type="evidence" value="ECO:0007669"/>
    <property type="project" value="InterPro"/>
</dbReference>
<evidence type="ECO:0000259" key="3">
    <source>
        <dbReference type="Pfam" id="PF01364"/>
    </source>
</evidence>
<feature type="domain" description="Gingipain" evidence="3">
    <location>
        <begin position="535"/>
        <end position="904"/>
    </location>
</feature>
<dbReference type="AlphaFoldDB" id="A0A1M4XQQ9"/>
<keyword evidence="1 2" id="KW-0732">Signal</keyword>
<feature type="chain" id="PRO_5012115476" evidence="2">
    <location>
        <begin position="21"/>
        <end position="1274"/>
    </location>
</feature>
<dbReference type="RefSeq" id="WP_073193567.1">
    <property type="nucleotide sequence ID" value="NZ_FQTW01000010.1"/>
</dbReference>
<reference evidence="4 5" key="1">
    <citation type="submission" date="2016-11" db="EMBL/GenBank/DDBJ databases">
        <authorList>
            <person name="Jaros S."/>
            <person name="Januszkiewicz K."/>
            <person name="Wedrychowicz H."/>
        </authorList>
    </citation>
    <scope>NUCLEOTIDE SEQUENCE [LARGE SCALE GENOMIC DNA]</scope>
    <source>
        <strain evidence="4 5">DSM 25661</strain>
    </source>
</reference>
<organism evidence="4 5">
    <name type="scientific">Psychroflexus salarius</name>
    <dbReference type="NCBI Taxonomy" id="1155689"/>
    <lineage>
        <taxon>Bacteria</taxon>
        <taxon>Pseudomonadati</taxon>
        <taxon>Bacteroidota</taxon>
        <taxon>Flavobacteriia</taxon>
        <taxon>Flavobacteriales</taxon>
        <taxon>Flavobacteriaceae</taxon>
        <taxon>Psychroflexus</taxon>
    </lineage>
</organism>
<sequence>MKLYSKFLFAIFFVFNLAYSQTETISINWKDVNLVNDQEGRFIIHGFSQEFLSYNPASKELRYERSWKLSQNSYKITNLVYQPISKNKIQHIKPNQAKNNFRTSISYAGKTAFFNLSLPPIIEENGVLKKLMRFDLVKTSEFSSTRTSPKTVPSISNSVFATSNMYKFYVEDDGVHRISGAFLEQLGVDLDNLSSNSIHVYGHGGGMLPLRNSENQFFDPPKLAIQVVDGGDGVFNANDYVLFYATTTRQWNETSQTFVNAYADRAYYYIGINGTSPKRVLSFTQPAEPPSLILTEFEEEQFYEVDEVSLALVGRRWFGDRFDIETQRDYNFEFENLISSEPIELKVYAGAVSALTSSMNISANSNEVGTINFAANSQISTATGGNFFGNFNSNSDEVNISLTYNKQGNPSAAGFLDLISVKAKRALAGSSEQFKFYHPIVENQPGVVQYQFENASQINQIWDVSNFTDVTSIQNAQELSNFSFKANMGQVKTYVAVTSTYLTPRIEAGNVNPNAINLKGTIFNSVNGNFQDIDYLIIARSDFLSAAEKLANYRRNRDGLNVKVVQLSHIYEEFNSGKQDIGAIRNFVRYVYQNASSPDKRLKYLGFIGDTSVDYKNRLTGNTNVVPTYQSYGSFSDTSSSFMSDDFYTMMDPDEGLMLASEKMDIAVGRIVAETPSQANIQINKIIDHESRAALEPWRNNFILISDDVDEAFEFQDLQLQLDQLGDEISANKPSINVKKIHADAFQQQPSAGGDRYPEAVKAINDAIEVGAVVVNYFGHGGEDGLAQERLVSQTQAQNWTHPNRYNVFVTITCDFTKFDNPLRVTGGELTYWNNNGGAVALVTTTRSITVSAGVAFNNVFAPFLFDYDNLDETIAESVVRAKNNLSGNGKRIVFYIGDPAMKLPLPEPRVNITQINDQPIAQFSETLQALSQNKVTGQLVSPNGQIIDDYNGEVTLTLFDKRIERSTLGNDGVTENGELLIMDFTTLGEILFKGKASVTNGEFEFNFVLPKDTRIDEGEGRFSFYSLQNQALNEYSGFNTSISIGGLNENADDDQEGPLINLYMNDENFVDGGITNTNPFILANLEDNNGINTAGGIGHDIVAILDGDEENPIILNEYYEAATDTYQSGQVYYQLKDLEPGPHTLSFKAWDVYNNSSTSTLNFVVSSNDELQLSNVLNYPNPFIDYTEFWFNHNRPFEPLEVQVQVFTVTGKVVWTHNQMVNTSGFLSKDITWNGLDDFGQKIGKGVYIYKLTVRSTITNQKQEKYEKLVILQ</sequence>
<evidence type="ECO:0000313" key="5">
    <source>
        <dbReference type="Proteomes" id="UP000184462"/>
    </source>
</evidence>
<dbReference type="SUPFAM" id="SSF52129">
    <property type="entry name" value="Caspase-like"/>
    <property type="match status" value="1"/>
</dbReference>
<dbReference type="Proteomes" id="UP000184462">
    <property type="component" value="Unassembled WGS sequence"/>
</dbReference>
<accession>A0A1M4XQQ9</accession>
<evidence type="ECO:0000256" key="2">
    <source>
        <dbReference type="SAM" id="SignalP"/>
    </source>
</evidence>
<protein>
    <submittedName>
        <fullName evidence="4">Por secretion system C-terminal sorting domain-containing protein</fullName>
    </submittedName>
</protein>
<dbReference type="Gene3D" id="2.60.40.4070">
    <property type="match status" value="1"/>
</dbReference>
<feature type="signal peptide" evidence="2">
    <location>
        <begin position="1"/>
        <end position="20"/>
    </location>
</feature>
<dbReference type="NCBIfam" id="TIGR04183">
    <property type="entry name" value="Por_Secre_tail"/>
    <property type="match status" value="1"/>
</dbReference>
<dbReference type="InterPro" id="IPR029030">
    <property type="entry name" value="Caspase-like_dom_sf"/>
</dbReference>
<dbReference type="NCBIfam" id="NF033707">
    <property type="entry name" value="T9SS_sortase"/>
    <property type="match status" value="1"/>
</dbReference>
<dbReference type="InterPro" id="IPR026444">
    <property type="entry name" value="Secre_tail"/>
</dbReference>